<evidence type="ECO:0000259" key="10">
    <source>
        <dbReference type="PROSITE" id="PS50263"/>
    </source>
</evidence>
<dbReference type="InterPro" id="IPR003010">
    <property type="entry name" value="C-N_Hydrolase"/>
</dbReference>
<dbReference type="GO" id="GO:0008795">
    <property type="term" value="F:NAD+ synthase activity"/>
    <property type="evidence" value="ECO:0007669"/>
    <property type="project" value="UniProtKB-UniRule"/>
</dbReference>
<dbReference type="PROSITE" id="PS50263">
    <property type="entry name" value="CN_HYDROLASE"/>
    <property type="match status" value="1"/>
</dbReference>
<evidence type="ECO:0000256" key="4">
    <source>
        <dbReference type="ARBA" id="ARBA00022741"/>
    </source>
</evidence>
<dbReference type="SUPFAM" id="SSF52402">
    <property type="entry name" value="Adenine nucleotide alpha hydrolases-like"/>
    <property type="match status" value="1"/>
</dbReference>
<dbReference type="GO" id="GO:0004359">
    <property type="term" value="F:glutaminase activity"/>
    <property type="evidence" value="ECO:0007669"/>
    <property type="project" value="InterPro"/>
</dbReference>
<feature type="binding site" evidence="7">
    <location>
        <position position="127"/>
    </location>
    <ligand>
        <name>L-glutamine</name>
        <dbReference type="ChEBI" id="CHEBI:58359"/>
    </ligand>
</feature>
<name>A0A1G6DCD8_9BACT</name>
<proteinExistence type="inferred from homology"/>
<dbReference type="Proteomes" id="UP000198771">
    <property type="component" value="Unassembled WGS sequence"/>
</dbReference>
<evidence type="ECO:0000256" key="3">
    <source>
        <dbReference type="ARBA" id="ARBA00022598"/>
    </source>
</evidence>
<keyword evidence="12" id="KW-1185">Reference proteome</keyword>
<dbReference type="Pfam" id="PF00795">
    <property type="entry name" value="CN_hydrolase"/>
    <property type="match status" value="1"/>
</dbReference>
<dbReference type="HAMAP" id="MF_02090">
    <property type="entry name" value="NadE_glutamine_dep"/>
    <property type="match status" value="1"/>
</dbReference>
<evidence type="ECO:0000256" key="1">
    <source>
        <dbReference type="ARBA" id="ARBA00005188"/>
    </source>
</evidence>
<comment type="similarity">
    <text evidence="9">Belongs to the NAD synthetase family.</text>
</comment>
<evidence type="ECO:0000256" key="8">
    <source>
        <dbReference type="PIRNR" id="PIRNR006630"/>
    </source>
</evidence>
<dbReference type="PIRSF" id="PIRSF006630">
    <property type="entry name" value="NADS_GAT"/>
    <property type="match status" value="1"/>
</dbReference>
<comment type="caution">
    <text evidence="7">Lacks conserved residue(s) required for the propagation of feature annotation.</text>
</comment>
<reference evidence="11 12" key="1">
    <citation type="submission" date="2016-10" db="EMBL/GenBank/DDBJ databases">
        <authorList>
            <person name="de Groot N.N."/>
        </authorList>
    </citation>
    <scope>NUCLEOTIDE SEQUENCE [LARGE SCALE GENOMIC DNA]</scope>
    <source>
        <strain evidence="11 12">ASO4-2</strain>
    </source>
</reference>
<evidence type="ECO:0000256" key="7">
    <source>
        <dbReference type="HAMAP-Rule" id="MF_02090"/>
    </source>
</evidence>
<dbReference type="Gene3D" id="3.60.110.10">
    <property type="entry name" value="Carbon-nitrogen hydrolase"/>
    <property type="match status" value="1"/>
</dbReference>
<dbReference type="EC" id="6.3.5.1" evidence="7 8"/>
<dbReference type="GO" id="GO:0003952">
    <property type="term" value="F:NAD+ synthase (glutamine-hydrolyzing) activity"/>
    <property type="evidence" value="ECO:0007669"/>
    <property type="project" value="UniProtKB-UniRule"/>
</dbReference>
<evidence type="ECO:0000256" key="5">
    <source>
        <dbReference type="ARBA" id="ARBA00022840"/>
    </source>
</evidence>
<dbReference type="Gene3D" id="3.40.50.620">
    <property type="entry name" value="HUPs"/>
    <property type="match status" value="1"/>
</dbReference>
<dbReference type="UniPathway" id="UPA00253">
    <property type="reaction ID" value="UER00334"/>
</dbReference>
<evidence type="ECO:0000256" key="6">
    <source>
        <dbReference type="ARBA" id="ARBA00023027"/>
    </source>
</evidence>
<feature type="active site" description="Proton acceptor; for glutaminase activity" evidence="7">
    <location>
        <position position="49"/>
    </location>
</feature>
<protein>
    <recommendedName>
        <fullName evidence="7 8">Glutamine-dependent NAD(+) synthetase</fullName>
        <ecNumber evidence="7 8">6.3.5.1</ecNumber>
    </recommendedName>
    <alternativeName>
        <fullName evidence="7 8">NAD(+) synthase [glutamine-hydrolyzing]</fullName>
    </alternativeName>
</protein>
<dbReference type="AlphaFoldDB" id="A0A1G6DCD8"/>
<comment type="pathway">
    <text evidence="1 7 8">Cofactor biosynthesis; NAD(+) biosynthesis; NAD(+) from deamido-NAD(+) (L-Gln route): step 1/1.</text>
</comment>
<dbReference type="EMBL" id="FMXO01000011">
    <property type="protein sequence ID" value="SDB42788.1"/>
    <property type="molecule type" value="Genomic_DNA"/>
</dbReference>
<feature type="active site" description="For glutaminase activity" evidence="7">
    <location>
        <position position="121"/>
    </location>
</feature>
<gene>
    <name evidence="7" type="primary">nadE</name>
    <name evidence="11" type="ORF">SAMN05660653_02050</name>
</gene>
<dbReference type="Pfam" id="PF02540">
    <property type="entry name" value="NAD_synthase"/>
    <property type="match status" value="1"/>
</dbReference>
<evidence type="ECO:0000313" key="12">
    <source>
        <dbReference type="Proteomes" id="UP000198771"/>
    </source>
</evidence>
<feature type="domain" description="CN hydrolase" evidence="10">
    <location>
        <begin position="9"/>
        <end position="264"/>
    </location>
</feature>
<feature type="active site" description="Nucleophile; for glutaminase activity" evidence="7">
    <location>
        <position position="157"/>
    </location>
</feature>
<evidence type="ECO:0000313" key="11">
    <source>
        <dbReference type="EMBL" id="SDB42788.1"/>
    </source>
</evidence>
<dbReference type="CDD" id="cd00553">
    <property type="entry name" value="NAD_synthase"/>
    <property type="match status" value="1"/>
</dbReference>
<keyword evidence="4 7" id="KW-0547">Nucleotide-binding</keyword>
<feature type="binding site" evidence="7">
    <location>
        <position position="194"/>
    </location>
    <ligand>
        <name>L-glutamine</name>
        <dbReference type="ChEBI" id="CHEBI:58359"/>
    </ligand>
</feature>
<comment type="similarity">
    <text evidence="2 7 8">In the C-terminal section; belongs to the NAD synthetase family.</text>
</comment>
<keyword evidence="6 7" id="KW-0520">NAD</keyword>
<dbReference type="PANTHER" id="PTHR23090">
    <property type="entry name" value="NH 3 /GLUTAMINE-DEPENDENT NAD + SYNTHETASE"/>
    <property type="match status" value="1"/>
</dbReference>
<dbReference type="STRING" id="617002.SAMN05660653_02050"/>
<dbReference type="GO" id="GO:0005524">
    <property type="term" value="F:ATP binding"/>
    <property type="evidence" value="ECO:0007669"/>
    <property type="project" value="UniProtKB-UniRule"/>
</dbReference>
<feature type="binding site" evidence="7">
    <location>
        <position position="544"/>
    </location>
    <ligand>
        <name>deamido-NAD(+)</name>
        <dbReference type="ChEBI" id="CHEBI:58437"/>
        <note>ligand shared between two neighboring subunits</note>
    </ligand>
</feature>
<dbReference type="NCBIfam" id="TIGR00552">
    <property type="entry name" value="nadE"/>
    <property type="match status" value="1"/>
</dbReference>
<comment type="function">
    <text evidence="7">Catalyzes the ATP-dependent amidation of deamido-NAD to form NAD. Uses L-glutamine as a nitrogen source.</text>
</comment>
<dbReference type="InterPro" id="IPR022310">
    <property type="entry name" value="NAD/GMP_synthase"/>
</dbReference>
<feature type="binding site" evidence="7">
    <location>
        <position position="200"/>
    </location>
    <ligand>
        <name>L-glutamine</name>
        <dbReference type="ChEBI" id="CHEBI:58359"/>
    </ligand>
</feature>
<dbReference type="CDD" id="cd07570">
    <property type="entry name" value="GAT_Gln-NAD-synth"/>
    <property type="match status" value="1"/>
</dbReference>
<dbReference type="GO" id="GO:0009435">
    <property type="term" value="P:NAD+ biosynthetic process"/>
    <property type="evidence" value="ECO:0007669"/>
    <property type="project" value="UniProtKB-UniRule"/>
</dbReference>
<sequence length="573" mass="63112">MPTHIESHMRIALLQNNYLVGDLEGNARKIAVAARKAAEQDADLCVCSELSLLGYPPRDLLLNKSFIDKSWAVLRNLSLELRDAPPVLAGLAEHNTQSQGRALWNCAALLRSGVVEATFHKTLLPTYDVFDEDRYFEPFDAPGWFQLRGWRIGVTICEDIWNDKDFWKSRRYRSDPVEHLARQNVQCIINLSASPFHLDKHAIRLRMLEDMAKKHRLPLVYVNQVGGNDDLIFDGRSCAFDSRGKIIATAASFAEDLIVVDIAENCKTSSASDTDAPPNAAHATGLHCLPPVCREEEVWNALVLGLRDYLHKLGFSKALLGVSGGIDSALTAAIAAEALGPDNVLGVLLPSPYTSQASVDDALELAANLGISDLTLPIEGLMAAFDQSLDAAFAGHDRDVTEENIQARIRGNLLMALSNKYRAMLLTTGNKSELAVGYCTMYGDMAGGLGVIADVPKTLVYSTSRWLNSVRGQVIPERILTRPPTAELRPNQTDQDSLPEYDILDAVLERFVQQHRSVEEIVREGFDPAVVHRVVSLIKGAEFKRRQAAPGLKITDVAFGSGWRMPIAARWPV</sequence>
<dbReference type="InterPro" id="IPR014729">
    <property type="entry name" value="Rossmann-like_a/b/a_fold"/>
</dbReference>
<dbReference type="SUPFAM" id="SSF56317">
    <property type="entry name" value="Carbon-nitrogen hydrolase"/>
    <property type="match status" value="1"/>
</dbReference>
<accession>A0A1G6DCD8</accession>
<dbReference type="GO" id="GO:0005737">
    <property type="term" value="C:cytoplasm"/>
    <property type="evidence" value="ECO:0007669"/>
    <property type="project" value="InterPro"/>
</dbReference>
<comment type="catalytic activity">
    <reaction evidence="7 8">
        <text>deamido-NAD(+) + L-glutamine + ATP + H2O = L-glutamate + AMP + diphosphate + NAD(+) + H(+)</text>
        <dbReference type="Rhea" id="RHEA:24384"/>
        <dbReference type="ChEBI" id="CHEBI:15377"/>
        <dbReference type="ChEBI" id="CHEBI:15378"/>
        <dbReference type="ChEBI" id="CHEBI:29985"/>
        <dbReference type="ChEBI" id="CHEBI:30616"/>
        <dbReference type="ChEBI" id="CHEBI:33019"/>
        <dbReference type="ChEBI" id="CHEBI:57540"/>
        <dbReference type="ChEBI" id="CHEBI:58359"/>
        <dbReference type="ChEBI" id="CHEBI:58437"/>
        <dbReference type="ChEBI" id="CHEBI:456215"/>
        <dbReference type="EC" id="6.3.5.1"/>
    </reaction>
</comment>
<feature type="binding site" evidence="7">
    <location>
        <begin position="321"/>
        <end position="328"/>
    </location>
    <ligand>
        <name>ATP</name>
        <dbReference type="ChEBI" id="CHEBI:30616"/>
    </ligand>
</feature>
<keyword evidence="5 7" id="KW-0067">ATP-binding</keyword>
<evidence type="ECO:0000256" key="2">
    <source>
        <dbReference type="ARBA" id="ARBA00007145"/>
    </source>
</evidence>
<dbReference type="InterPro" id="IPR036526">
    <property type="entry name" value="C-N_Hydrolase_sf"/>
</dbReference>
<dbReference type="InterPro" id="IPR014445">
    <property type="entry name" value="Gln-dep_NAD_synthase"/>
</dbReference>
<feature type="binding site" evidence="7">
    <location>
        <position position="433"/>
    </location>
    <ligand>
        <name>deamido-NAD(+)</name>
        <dbReference type="ChEBI" id="CHEBI:58437"/>
        <note>ligand shared between two neighboring subunits</note>
    </ligand>
</feature>
<dbReference type="PANTHER" id="PTHR23090:SF9">
    <property type="entry name" value="GLUTAMINE-DEPENDENT NAD(+) SYNTHETASE"/>
    <property type="match status" value="1"/>
</dbReference>
<feature type="binding site" evidence="7">
    <location>
        <position position="428"/>
    </location>
    <ligand>
        <name>ATP</name>
        <dbReference type="ChEBI" id="CHEBI:30616"/>
    </ligand>
</feature>
<evidence type="ECO:0000256" key="9">
    <source>
        <dbReference type="RuleBase" id="RU003811"/>
    </source>
</evidence>
<dbReference type="InterPro" id="IPR003694">
    <property type="entry name" value="NAD_synthase"/>
</dbReference>
<dbReference type="NCBIfam" id="NF010588">
    <property type="entry name" value="PRK13981.1"/>
    <property type="match status" value="1"/>
</dbReference>
<feature type="binding site" evidence="7">
    <location>
        <position position="404"/>
    </location>
    <ligand>
        <name>deamido-NAD(+)</name>
        <dbReference type="ChEBI" id="CHEBI:58437"/>
        <note>ligand shared between two neighboring subunits</note>
    </ligand>
</feature>
<dbReference type="FunFam" id="3.40.50.620:FF:000106">
    <property type="entry name" value="Glutamine-dependent NAD(+) synthetase"/>
    <property type="match status" value="1"/>
</dbReference>
<organism evidence="11 12">
    <name type="scientific">Desulfonatronum thiosulfatophilum</name>
    <dbReference type="NCBI Taxonomy" id="617002"/>
    <lineage>
        <taxon>Bacteria</taxon>
        <taxon>Pseudomonadati</taxon>
        <taxon>Thermodesulfobacteriota</taxon>
        <taxon>Desulfovibrionia</taxon>
        <taxon>Desulfovibrionales</taxon>
        <taxon>Desulfonatronaceae</taxon>
        <taxon>Desulfonatronum</taxon>
    </lineage>
</organism>
<keyword evidence="3 7" id="KW-0436">Ligase</keyword>